<keyword evidence="3" id="KW-1185">Reference proteome</keyword>
<feature type="chain" id="PRO_5046026315" evidence="1">
    <location>
        <begin position="19"/>
        <end position="162"/>
    </location>
</feature>
<dbReference type="PROSITE" id="PS51257">
    <property type="entry name" value="PROKAR_LIPOPROTEIN"/>
    <property type="match status" value="1"/>
</dbReference>
<evidence type="ECO:0000256" key="1">
    <source>
        <dbReference type="SAM" id="SignalP"/>
    </source>
</evidence>
<gene>
    <name evidence="2" type="ORF">LKMONMHP_1835</name>
</gene>
<proteinExistence type="predicted"/>
<dbReference type="RefSeq" id="WP_238310837.1">
    <property type="nucleotide sequence ID" value="NZ_BPQV01000004.1"/>
</dbReference>
<name>A0ABQ4T947_METOR</name>
<reference evidence="2" key="1">
    <citation type="journal article" date="2021" name="Front. Microbiol.">
        <title>Comprehensive Comparative Genomics and Phenotyping of Methylobacterium Species.</title>
        <authorList>
            <person name="Alessa O."/>
            <person name="Ogura Y."/>
            <person name="Fujitani Y."/>
            <person name="Takami H."/>
            <person name="Hayashi T."/>
            <person name="Sahin N."/>
            <person name="Tani A."/>
        </authorList>
    </citation>
    <scope>NUCLEOTIDE SEQUENCE</scope>
    <source>
        <strain evidence="2">NBRC 15689</strain>
    </source>
</reference>
<sequence>MLRAATLLLCLAAGPAAAQSCDALTARTIRVTGASLAGRTGSLAMFRAADAQRMSLDCRAPRRILLWTPAREPARAFFILVGLSAKALAGADARRAEEIALRLHQDALLTGLPQRAAAGRALIQCEPGDRFDGVSAGSLCRLVPAQGSVLRRYGFRRGALPG</sequence>
<keyword evidence="1" id="KW-0732">Signal</keyword>
<reference evidence="2" key="2">
    <citation type="submission" date="2021-08" db="EMBL/GenBank/DDBJ databases">
        <authorList>
            <person name="Tani A."/>
            <person name="Ola A."/>
            <person name="Ogura Y."/>
            <person name="Katsura K."/>
            <person name="Hayashi T."/>
        </authorList>
    </citation>
    <scope>NUCLEOTIDE SEQUENCE</scope>
    <source>
        <strain evidence="2">NBRC 15689</strain>
    </source>
</reference>
<accession>A0ABQ4T947</accession>
<comment type="caution">
    <text evidence="2">The sequence shown here is derived from an EMBL/GenBank/DDBJ whole genome shotgun (WGS) entry which is preliminary data.</text>
</comment>
<evidence type="ECO:0000313" key="3">
    <source>
        <dbReference type="Proteomes" id="UP001055156"/>
    </source>
</evidence>
<evidence type="ECO:0000313" key="2">
    <source>
        <dbReference type="EMBL" id="GJE26979.1"/>
    </source>
</evidence>
<feature type="signal peptide" evidence="1">
    <location>
        <begin position="1"/>
        <end position="18"/>
    </location>
</feature>
<dbReference type="EMBL" id="BPQV01000004">
    <property type="protein sequence ID" value="GJE26979.1"/>
    <property type="molecule type" value="Genomic_DNA"/>
</dbReference>
<organism evidence="2 3">
    <name type="scientific">Methylobacterium organophilum</name>
    <dbReference type="NCBI Taxonomy" id="410"/>
    <lineage>
        <taxon>Bacteria</taxon>
        <taxon>Pseudomonadati</taxon>
        <taxon>Pseudomonadota</taxon>
        <taxon>Alphaproteobacteria</taxon>
        <taxon>Hyphomicrobiales</taxon>
        <taxon>Methylobacteriaceae</taxon>
        <taxon>Methylobacterium</taxon>
    </lineage>
</organism>
<protein>
    <submittedName>
        <fullName evidence="2">Uncharacterized protein</fullName>
    </submittedName>
</protein>
<dbReference type="Proteomes" id="UP001055156">
    <property type="component" value="Unassembled WGS sequence"/>
</dbReference>